<evidence type="ECO:0000256" key="6">
    <source>
        <dbReference type="ARBA" id="ARBA00023004"/>
    </source>
</evidence>
<dbReference type="AlphaFoldDB" id="A0A4Z0WI68"/>
<dbReference type="PANTHER" id="PTHR43034:SF2">
    <property type="entry name" value="ION-TRANSLOCATING OXIDOREDUCTASE COMPLEX SUBUNIT C"/>
    <property type="match status" value="1"/>
</dbReference>
<dbReference type="GO" id="GO:0022900">
    <property type="term" value="P:electron transport chain"/>
    <property type="evidence" value="ECO:0007669"/>
    <property type="project" value="UniProtKB-UniRule"/>
</dbReference>
<dbReference type="GO" id="GO:0009055">
    <property type="term" value="F:electron transfer activity"/>
    <property type="evidence" value="ECO:0007669"/>
    <property type="project" value="InterPro"/>
</dbReference>
<keyword evidence="1 8" id="KW-0813">Transport</keyword>
<keyword evidence="8" id="KW-0997">Cell inner membrane</keyword>
<dbReference type="GO" id="GO:0046872">
    <property type="term" value="F:metal ion binding"/>
    <property type="evidence" value="ECO:0007669"/>
    <property type="project" value="UniProtKB-KW"/>
</dbReference>
<feature type="binding site" evidence="8">
    <location>
        <position position="437"/>
    </location>
    <ligand>
        <name>[4Fe-4S] cluster</name>
        <dbReference type="ChEBI" id="CHEBI:49883"/>
        <label>1</label>
    </ligand>
</feature>
<dbReference type="SUPFAM" id="SSF46548">
    <property type="entry name" value="alpha-helical ferredoxin"/>
    <property type="match status" value="1"/>
</dbReference>
<evidence type="ECO:0000259" key="10">
    <source>
        <dbReference type="PROSITE" id="PS51379"/>
    </source>
</evidence>
<reference evidence="11 12" key="1">
    <citation type="submission" date="2019-04" db="EMBL/GenBank/DDBJ databases">
        <title>Natronospirillum operosus gen. nov., sp. nov., a haloalkaliphilic satellite isolated from decaying biomass of laboratory culture of cyanobacterium Geitlerinema sp. and proposal of Natronospirillaceae fam. nov. and Saccharospirillaceae fam. nov.</title>
        <authorList>
            <person name="Kevbrin V."/>
            <person name="Boltyanskaya Y."/>
            <person name="Koziaeva V."/>
            <person name="Grouzdev D.S."/>
            <person name="Park M."/>
            <person name="Cho J."/>
        </authorList>
    </citation>
    <scope>NUCLEOTIDE SEQUENCE [LARGE SCALE GENOMIC DNA]</scope>
    <source>
        <strain evidence="11 12">G-116</strain>
    </source>
</reference>
<comment type="similarity">
    <text evidence="8">Belongs to the 4Fe4S bacterial-type ferredoxin family. RnfC subfamily.</text>
</comment>
<dbReference type="InterPro" id="IPR037225">
    <property type="entry name" value="Nuo51_FMN-bd_sf"/>
</dbReference>
<dbReference type="InterPro" id="IPR011538">
    <property type="entry name" value="Nuo51_FMN-bd"/>
</dbReference>
<dbReference type="HAMAP" id="MF_00461">
    <property type="entry name" value="RsxC_RnfC"/>
    <property type="match status" value="1"/>
</dbReference>
<evidence type="ECO:0000256" key="8">
    <source>
        <dbReference type="HAMAP-Rule" id="MF_00461"/>
    </source>
</evidence>
<feature type="compositionally biased region" description="Low complexity" evidence="9">
    <location>
        <begin position="501"/>
        <end position="538"/>
    </location>
</feature>
<feature type="region of interest" description="Disordered" evidence="9">
    <location>
        <begin position="481"/>
        <end position="609"/>
    </location>
</feature>
<dbReference type="PROSITE" id="PS00198">
    <property type="entry name" value="4FE4S_FER_1"/>
    <property type="match status" value="1"/>
</dbReference>
<dbReference type="InterPro" id="IPR017900">
    <property type="entry name" value="4Fe4S_Fe_S_CS"/>
</dbReference>
<dbReference type="Proteomes" id="UP000297475">
    <property type="component" value="Unassembled WGS sequence"/>
</dbReference>
<feature type="binding site" evidence="8">
    <location>
        <position position="398"/>
    </location>
    <ligand>
        <name>[4Fe-4S] cluster</name>
        <dbReference type="ChEBI" id="CHEBI:49883"/>
        <label>2</label>
    </ligand>
</feature>
<dbReference type="GO" id="GO:0005886">
    <property type="term" value="C:plasma membrane"/>
    <property type="evidence" value="ECO:0007669"/>
    <property type="project" value="UniProtKB-SubCell"/>
</dbReference>
<dbReference type="InterPro" id="IPR026902">
    <property type="entry name" value="RnfC_N"/>
</dbReference>
<dbReference type="RefSeq" id="WP_135480896.1">
    <property type="nucleotide sequence ID" value="NZ_SRMF01000001.1"/>
</dbReference>
<keyword evidence="2 8" id="KW-0004">4Fe-4S</keyword>
<feature type="compositionally biased region" description="Basic and acidic residues" evidence="9">
    <location>
        <begin position="559"/>
        <end position="570"/>
    </location>
</feature>
<protein>
    <recommendedName>
        <fullName evidence="8">Ion-translocating oxidoreductase complex subunit C</fullName>
        <ecNumber evidence="8">7.-.-.-</ecNumber>
    </recommendedName>
    <alternativeName>
        <fullName evidence="8">Rnf electron transport complex subunit C</fullName>
    </alternativeName>
</protein>
<comment type="function">
    <text evidence="8">Part of a membrane-bound complex that couples electron transfer with translocation of ions across the membrane.</text>
</comment>
<dbReference type="PANTHER" id="PTHR43034">
    <property type="entry name" value="ION-TRANSLOCATING OXIDOREDUCTASE COMPLEX SUBUNIT C"/>
    <property type="match status" value="1"/>
</dbReference>
<dbReference type="InterPro" id="IPR010208">
    <property type="entry name" value="Ion_transpt_RnfC/RsxC"/>
</dbReference>
<dbReference type="GO" id="GO:0051539">
    <property type="term" value="F:4 iron, 4 sulfur cluster binding"/>
    <property type="evidence" value="ECO:0007669"/>
    <property type="project" value="UniProtKB-KW"/>
</dbReference>
<dbReference type="InterPro" id="IPR017896">
    <property type="entry name" value="4Fe4S_Fe-S-bd"/>
</dbReference>
<feature type="binding site" evidence="8">
    <location>
        <position position="394"/>
    </location>
    <ligand>
        <name>[4Fe-4S] cluster</name>
        <dbReference type="ChEBI" id="CHEBI:49883"/>
        <label>1</label>
    </ligand>
</feature>
<feature type="binding site" evidence="8">
    <location>
        <position position="430"/>
    </location>
    <ligand>
        <name>[4Fe-4S] cluster</name>
        <dbReference type="ChEBI" id="CHEBI:49883"/>
        <label>2</label>
    </ligand>
</feature>
<feature type="binding site" evidence="8">
    <location>
        <position position="427"/>
    </location>
    <ligand>
        <name>[4Fe-4S] cluster</name>
        <dbReference type="ChEBI" id="CHEBI:49883"/>
        <label>2</label>
    </ligand>
</feature>
<comment type="subcellular location">
    <subcellularLocation>
        <location evidence="8">Cell inner membrane</location>
        <topology evidence="8">Peripheral membrane protein</topology>
    </subcellularLocation>
</comment>
<dbReference type="Pfam" id="PF12838">
    <property type="entry name" value="Fer4_7"/>
    <property type="match status" value="1"/>
</dbReference>
<evidence type="ECO:0000313" key="12">
    <source>
        <dbReference type="Proteomes" id="UP000297475"/>
    </source>
</evidence>
<sequence>MNLMRLLRGDTDAPEWYDFPGGVHPPENKTQSLRGPIAEFPLQEEYVVPLNQHIGAVSVPVVEVGESVLTGQVIAEAAGFISAPAHAPTSGTVTAIEDRPVPHPSGLTTGCIIIRADGHDTWRPRTPWAHLQDHHHTDLLARIQNAGLTGLGGASFPTAVKLAADRNHVDTLIVNGTECEPYITADHALMRERPQQILRGIEVAHELYDFRRILIGVEDNKPDAVSALRRALTAIPAELEARIELRVFPTRYPSGGEKQLVYLLTGQEVPAGGLPTDLGMLCHNVGTLAALADAVFDDRPLISRITTLTGNQLPWQGNIEVRLGTDIRTILDWAGYQPDPNRAERIIMGGPMMGFALDQRQLPLVKATNCLLVPTEQELPTPPPAKPCIRCGQCEQVCPAGLLPQQLMWFAQSHEWDKAESHHLFDCIECGACAYVCPSHIPLVQYYRFAKGSIRREQAEHRQSERARLRFEARQARLEREAAEKEARRRQRAEAARARQAEQATTPTADSSPADPVAAAVARSKARKQASQSAAGRATATVSPGAPELTREQLSARLDSQRRRLEKAEAKLAAAAPEHQKAMETTVSKLREQIHKTEQQLADRPEREA</sequence>
<comment type="cofactor">
    <cofactor evidence="8">
        <name>[4Fe-4S] cluster</name>
        <dbReference type="ChEBI" id="CHEBI:49883"/>
    </cofactor>
    <text evidence="8">Binds 2 [4Fe-4S] clusters per subunit.</text>
</comment>
<proteinExistence type="inferred from homology"/>
<keyword evidence="5 8" id="KW-0249">Electron transport</keyword>
<dbReference type="PROSITE" id="PS51379">
    <property type="entry name" value="4FE4S_FER_2"/>
    <property type="match status" value="2"/>
</dbReference>
<feature type="compositionally biased region" description="Basic and acidic residues" evidence="9">
    <location>
        <begin position="481"/>
        <end position="500"/>
    </location>
</feature>
<comment type="caution">
    <text evidence="11">The sequence shown here is derived from an EMBL/GenBank/DDBJ whole genome shotgun (WGS) entry which is preliminary data.</text>
</comment>
<dbReference type="SUPFAM" id="SSF142019">
    <property type="entry name" value="Nqo1 FMN-binding domain-like"/>
    <property type="match status" value="1"/>
</dbReference>
<evidence type="ECO:0000256" key="1">
    <source>
        <dbReference type="ARBA" id="ARBA00022448"/>
    </source>
</evidence>
<evidence type="ECO:0000256" key="7">
    <source>
        <dbReference type="ARBA" id="ARBA00023014"/>
    </source>
</evidence>
<evidence type="ECO:0000256" key="5">
    <source>
        <dbReference type="ARBA" id="ARBA00022982"/>
    </source>
</evidence>
<organism evidence="11 12">
    <name type="scientific">Natronospirillum operosum</name>
    <dbReference type="NCBI Taxonomy" id="2759953"/>
    <lineage>
        <taxon>Bacteria</taxon>
        <taxon>Pseudomonadati</taxon>
        <taxon>Pseudomonadota</taxon>
        <taxon>Gammaproteobacteria</taxon>
        <taxon>Oceanospirillales</taxon>
        <taxon>Natronospirillaceae</taxon>
        <taxon>Natronospirillum</taxon>
    </lineage>
</organism>
<dbReference type="OrthoDB" id="9767754at2"/>
<dbReference type="Pfam" id="PF13375">
    <property type="entry name" value="RnfC_N"/>
    <property type="match status" value="1"/>
</dbReference>
<feature type="binding site" evidence="8">
    <location>
        <position position="433"/>
    </location>
    <ligand>
        <name>[4Fe-4S] cluster</name>
        <dbReference type="ChEBI" id="CHEBI:49883"/>
        <label>2</label>
    </ligand>
</feature>
<keyword evidence="4 8" id="KW-0677">Repeat</keyword>
<keyword evidence="8" id="KW-1003">Cell membrane</keyword>
<comment type="subunit">
    <text evidence="8">The complex is composed of six subunits: RnfA, RnfB, RnfC, RnfD, RnfE and RnfG.</text>
</comment>
<name>A0A4Z0WI68_9GAMM</name>
<evidence type="ECO:0000256" key="9">
    <source>
        <dbReference type="SAM" id="MobiDB-lite"/>
    </source>
</evidence>
<gene>
    <name evidence="11" type="primary">rsxC</name>
    <name evidence="8" type="synonym">rnfC</name>
    <name evidence="11" type="ORF">E4656_02555</name>
</gene>
<evidence type="ECO:0000256" key="2">
    <source>
        <dbReference type="ARBA" id="ARBA00022485"/>
    </source>
</evidence>
<keyword evidence="3 8" id="KW-0479">Metal-binding</keyword>
<feature type="domain" description="4Fe-4S ferredoxin-type" evidence="10">
    <location>
        <begin position="378"/>
        <end position="408"/>
    </location>
</feature>
<feature type="domain" description="4Fe-4S ferredoxin-type" evidence="10">
    <location>
        <begin position="418"/>
        <end position="447"/>
    </location>
</feature>
<keyword evidence="8" id="KW-0472">Membrane</keyword>
<evidence type="ECO:0000256" key="3">
    <source>
        <dbReference type="ARBA" id="ARBA00022723"/>
    </source>
</evidence>
<dbReference type="NCBIfam" id="TIGR01945">
    <property type="entry name" value="rnfC"/>
    <property type="match status" value="1"/>
</dbReference>
<dbReference type="EMBL" id="SRMF01000001">
    <property type="protein sequence ID" value="TGG95321.1"/>
    <property type="molecule type" value="Genomic_DNA"/>
</dbReference>
<dbReference type="Gene3D" id="3.40.50.11540">
    <property type="entry name" value="NADH-ubiquinone oxidoreductase 51kDa subunit"/>
    <property type="match status" value="1"/>
</dbReference>
<feature type="binding site" evidence="8">
    <location>
        <position position="388"/>
    </location>
    <ligand>
        <name>[4Fe-4S] cluster</name>
        <dbReference type="ChEBI" id="CHEBI:49883"/>
        <label>1</label>
    </ligand>
</feature>
<accession>A0A4Z0WI68</accession>
<evidence type="ECO:0000313" key="11">
    <source>
        <dbReference type="EMBL" id="TGG95321.1"/>
    </source>
</evidence>
<dbReference type="Pfam" id="PF01512">
    <property type="entry name" value="Complex1_51K"/>
    <property type="match status" value="1"/>
</dbReference>
<feature type="compositionally biased region" description="Basic and acidic residues" evidence="9">
    <location>
        <begin position="589"/>
        <end position="609"/>
    </location>
</feature>
<keyword evidence="12" id="KW-1185">Reference proteome</keyword>
<feature type="binding site" evidence="8">
    <location>
        <position position="391"/>
    </location>
    <ligand>
        <name>[4Fe-4S] cluster</name>
        <dbReference type="ChEBI" id="CHEBI:49883"/>
        <label>1</label>
    </ligand>
</feature>
<keyword evidence="7 8" id="KW-0411">Iron-sulfur</keyword>
<keyword evidence="6 8" id="KW-0408">Iron</keyword>
<evidence type="ECO:0000256" key="4">
    <source>
        <dbReference type="ARBA" id="ARBA00022737"/>
    </source>
</evidence>
<keyword evidence="8" id="KW-1278">Translocase</keyword>
<dbReference type="Gene3D" id="3.30.70.20">
    <property type="match status" value="1"/>
</dbReference>
<dbReference type="NCBIfam" id="NF003454">
    <property type="entry name" value="PRK05035.1"/>
    <property type="match status" value="1"/>
</dbReference>
<dbReference type="EC" id="7.-.-.-" evidence="8"/>